<comment type="caution">
    <text evidence="2">The sequence shown here is derived from an EMBL/GenBank/DDBJ whole genome shotgun (WGS) entry which is preliminary data.</text>
</comment>
<proteinExistence type="predicted"/>
<name>A0AAV9H619_9PEZI</name>
<dbReference type="GO" id="GO:0005730">
    <property type="term" value="C:nucleolus"/>
    <property type="evidence" value="ECO:0007669"/>
    <property type="project" value="TreeGrafter"/>
</dbReference>
<evidence type="ECO:0000313" key="2">
    <source>
        <dbReference type="EMBL" id="KAK4456138.1"/>
    </source>
</evidence>
<sequence length="305" mass="33723">MPAALGKRKRGASKEEGEDGDDKAQLQALLQRHFEARFKPLDATFAQPAAREDDDDEDEDDERLTDHSESEWDGISEDEDSDTPKVEVIDYTTSSKTDITATMSKKELKAYLSSKPPSTNTSTTSQPPKKPTASSDPEDSAAFLANDLALQRLIAESHILSAAGGNPSHYLSTAAASTPTNTRAFAEGRTRLKTTDMRVQALGAKSSILSQAKMPMNMRKGILKSATDKEDKRRREARENGIILERVAKGKGRVHKKMTTRRERAVDMPSVGKMRGAELKISAREIRAIEAEGKRKEKGARRRRR</sequence>
<dbReference type="EMBL" id="MU865913">
    <property type="protein sequence ID" value="KAK4456138.1"/>
    <property type="molecule type" value="Genomic_DNA"/>
</dbReference>
<keyword evidence="3" id="KW-1185">Reference proteome</keyword>
<feature type="compositionally biased region" description="Acidic residues" evidence="1">
    <location>
        <begin position="52"/>
        <end position="63"/>
    </location>
</feature>
<feature type="region of interest" description="Disordered" evidence="1">
    <location>
        <begin position="38"/>
        <end position="140"/>
    </location>
</feature>
<feature type="compositionally biased region" description="Polar residues" evidence="1">
    <location>
        <begin position="91"/>
        <end position="103"/>
    </location>
</feature>
<feature type="region of interest" description="Disordered" evidence="1">
    <location>
        <begin position="1"/>
        <end position="26"/>
    </location>
</feature>
<feature type="compositionally biased region" description="Low complexity" evidence="1">
    <location>
        <begin position="113"/>
        <end position="135"/>
    </location>
</feature>
<dbReference type="PANTHER" id="PTHR28096">
    <property type="entry name" value="PROTEIN FAF1"/>
    <property type="match status" value="1"/>
</dbReference>
<feature type="compositionally biased region" description="Acidic residues" evidence="1">
    <location>
        <begin position="71"/>
        <end position="81"/>
    </location>
</feature>
<gene>
    <name evidence="2" type="ORF">QBC34DRAFT_389059</name>
</gene>
<organism evidence="2 3">
    <name type="scientific">Podospora aff. communis PSN243</name>
    <dbReference type="NCBI Taxonomy" id="3040156"/>
    <lineage>
        <taxon>Eukaryota</taxon>
        <taxon>Fungi</taxon>
        <taxon>Dikarya</taxon>
        <taxon>Ascomycota</taxon>
        <taxon>Pezizomycotina</taxon>
        <taxon>Sordariomycetes</taxon>
        <taxon>Sordariomycetidae</taxon>
        <taxon>Sordariales</taxon>
        <taxon>Podosporaceae</taxon>
        <taxon>Podospora</taxon>
    </lineage>
</organism>
<dbReference type="PANTHER" id="PTHR28096:SF1">
    <property type="entry name" value="PROTEIN FAF1"/>
    <property type="match status" value="1"/>
</dbReference>
<dbReference type="AlphaFoldDB" id="A0AAV9H619"/>
<evidence type="ECO:0000256" key="1">
    <source>
        <dbReference type="SAM" id="MobiDB-lite"/>
    </source>
</evidence>
<reference evidence="2" key="1">
    <citation type="journal article" date="2023" name="Mol. Phylogenet. Evol.">
        <title>Genome-scale phylogeny and comparative genomics of the fungal order Sordariales.</title>
        <authorList>
            <person name="Hensen N."/>
            <person name="Bonometti L."/>
            <person name="Westerberg I."/>
            <person name="Brannstrom I.O."/>
            <person name="Guillou S."/>
            <person name="Cros-Aarteil S."/>
            <person name="Calhoun S."/>
            <person name="Haridas S."/>
            <person name="Kuo A."/>
            <person name="Mondo S."/>
            <person name="Pangilinan J."/>
            <person name="Riley R."/>
            <person name="LaButti K."/>
            <person name="Andreopoulos B."/>
            <person name="Lipzen A."/>
            <person name="Chen C."/>
            <person name="Yan M."/>
            <person name="Daum C."/>
            <person name="Ng V."/>
            <person name="Clum A."/>
            <person name="Steindorff A."/>
            <person name="Ohm R.A."/>
            <person name="Martin F."/>
            <person name="Silar P."/>
            <person name="Natvig D.O."/>
            <person name="Lalanne C."/>
            <person name="Gautier V."/>
            <person name="Ament-Velasquez S.L."/>
            <person name="Kruys A."/>
            <person name="Hutchinson M.I."/>
            <person name="Powell A.J."/>
            <person name="Barry K."/>
            <person name="Miller A.N."/>
            <person name="Grigoriev I.V."/>
            <person name="Debuchy R."/>
            <person name="Gladieux P."/>
            <person name="Hiltunen Thoren M."/>
            <person name="Johannesson H."/>
        </authorList>
    </citation>
    <scope>NUCLEOTIDE SEQUENCE</scope>
    <source>
        <strain evidence="2">PSN243</strain>
    </source>
</reference>
<dbReference type="InterPro" id="IPR053030">
    <property type="entry name" value="Ribosomal_biogenesis_FAF1-like"/>
</dbReference>
<protein>
    <submittedName>
        <fullName evidence="2">Protein FAF1</fullName>
    </submittedName>
</protein>
<feature type="compositionally biased region" description="Basic residues" evidence="1">
    <location>
        <begin position="1"/>
        <end position="11"/>
    </location>
</feature>
<dbReference type="GO" id="GO:0000462">
    <property type="term" value="P:maturation of SSU-rRNA from tricistronic rRNA transcript (SSU-rRNA, 5.8S rRNA, LSU-rRNA)"/>
    <property type="evidence" value="ECO:0007669"/>
    <property type="project" value="TreeGrafter"/>
</dbReference>
<accession>A0AAV9H619</accession>
<evidence type="ECO:0000313" key="3">
    <source>
        <dbReference type="Proteomes" id="UP001321760"/>
    </source>
</evidence>
<feature type="region of interest" description="Disordered" evidence="1">
    <location>
        <begin position="251"/>
        <end position="271"/>
    </location>
</feature>
<reference evidence="2" key="2">
    <citation type="submission" date="2023-05" db="EMBL/GenBank/DDBJ databases">
        <authorList>
            <consortium name="Lawrence Berkeley National Laboratory"/>
            <person name="Steindorff A."/>
            <person name="Hensen N."/>
            <person name="Bonometti L."/>
            <person name="Westerberg I."/>
            <person name="Brannstrom I.O."/>
            <person name="Guillou S."/>
            <person name="Cros-Aarteil S."/>
            <person name="Calhoun S."/>
            <person name="Haridas S."/>
            <person name="Kuo A."/>
            <person name="Mondo S."/>
            <person name="Pangilinan J."/>
            <person name="Riley R."/>
            <person name="Labutti K."/>
            <person name="Andreopoulos B."/>
            <person name="Lipzen A."/>
            <person name="Chen C."/>
            <person name="Yanf M."/>
            <person name="Daum C."/>
            <person name="Ng V."/>
            <person name="Clum A."/>
            <person name="Ohm R."/>
            <person name="Martin F."/>
            <person name="Silar P."/>
            <person name="Natvig D."/>
            <person name="Lalanne C."/>
            <person name="Gautier V."/>
            <person name="Ament-Velasquez S.L."/>
            <person name="Kruys A."/>
            <person name="Hutchinson M.I."/>
            <person name="Powell A.J."/>
            <person name="Barry K."/>
            <person name="Miller A.N."/>
            <person name="Grigoriev I.V."/>
            <person name="Debuchy R."/>
            <person name="Gladieux P."/>
            <person name="Thoren M.H."/>
            <person name="Johannesson H."/>
        </authorList>
    </citation>
    <scope>NUCLEOTIDE SEQUENCE</scope>
    <source>
        <strain evidence="2">PSN243</strain>
    </source>
</reference>
<dbReference type="Proteomes" id="UP001321760">
    <property type="component" value="Unassembled WGS sequence"/>
</dbReference>